<reference evidence="16" key="2">
    <citation type="journal article" date="2021" name="PeerJ">
        <title>Extensive microbial diversity within the chicken gut microbiome revealed by metagenomics and culture.</title>
        <authorList>
            <person name="Gilroy R."/>
            <person name="Ravi A."/>
            <person name="Getino M."/>
            <person name="Pursley I."/>
            <person name="Horton D.L."/>
            <person name="Alikhan N.F."/>
            <person name="Baker D."/>
            <person name="Gharbi K."/>
            <person name="Hall N."/>
            <person name="Watson M."/>
            <person name="Adriaenssens E.M."/>
            <person name="Foster-Nyarko E."/>
            <person name="Jarju S."/>
            <person name="Secka A."/>
            <person name="Antonio M."/>
            <person name="Oren A."/>
            <person name="Chaudhuri R.R."/>
            <person name="La Ragione R."/>
            <person name="Hildebrand F."/>
            <person name="Pallen M.J."/>
        </authorList>
    </citation>
    <scope>NUCLEOTIDE SEQUENCE</scope>
    <source>
        <strain evidence="16">11300</strain>
    </source>
</reference>
<evidence type="ECO:0000256" key="10">
    <source>
        <dbReference type="NCBIfam" id="TIGR01307"/>
    </source>
</evidence>
<evidence type="ECO:0000256" key="7">
    <source>
        <dbReference type="ARBA" id="ARBA00023211"/>
    </source>
</evidence>
<evidence type="ECO:0000256" key="1">
    <source>
        <dbReference type="ARBA" id="ARBA00000370"/>
    </source>
</evidence>
<keyword evidence="6 9" id="KW-0324">Glycolysis</keyword>
<feature type="binding site" evidence="9 13">
    <location>
        <position position="459"/>
    </location>
    <ligand>
        <name>Mn(2+)</name>
        <dbReference type="ChEBI" id="CHEBI:29035"/>
        <label>1</label>
    </ligand>
</feature>
<evidence type="ECO:0000256" key="8">
    <source>
        <dbReference type="ARBA" id="ARBA00023235"/>
    </source>
</evidence>
<feature type="binding site" evidence="9 13">
    <location>
        <position position="441"/>
    </location>
    <ligand>
        <name>Mn(2+)</name>
        <dbReference type="ChEBI" id="CHEBI:29035"/>
        <label>2</label>
    </ligand>
</feature>
<dbReference type="InterPro" id="IPR036646">
    <property type="entry name" value="PGAM_B_sf"/>
</dbReference>
<gene>
    <name evidence="9" type="primary">gpmI</name>
    <name evidence="16" type="ORF">IAD16_06735</name>
</gene>
<evidence type="ECO:0000256" key="4">
    <source>
        <dbReference type="ARBA" id="ARBA00008819"/>
    </source>
</evidence>
<comment type="pathway">
    <text evidence="3 9">Carbohydrate degradation; glycolysis; pyruvate from D-glyceraldehyde 3-phosphate: step 3/5.</text>
</comment>
<dbReference type="AlphaFoldDB" id="A0A9D1I4H1"/>
<comment type="cofactor">
    <cofactor evidence="9">
        <name>Mn(2+)</name>
        <dbReference type="ChEBI" id="CHEBI:29035"/>
    </cofactor>
    <text evidence="9">Binds 2 manganese ions per subunit.</text>
</comment>
<feature type="binding site" evidence="9 13">
    <location>
        <position position="442"/>
    </location>
    <ligand>
        <name>Mn(2+)</name>
        <dbReference type="ChEBI" id="CHEBI:29035"/>
        <label>2</label>
    </ligand>
</feature>
<dbReference type="GO" id="GO:0030145">
    <property type="term" value="F:manganese ion binding"/>
    <property type="evidence" value="ECO:0007669"/>
    <property type="project" value="UniProtKB-UniRule"/>
</dbReference>
<dbReference type="Pfam" id="PF06415">
    <property type="entry name" value="iPGM_N"/>
    <property type="match status" value="1"/>
</dbReference>
<evidence type="ECO:0000256" key="3">
    <source>
        <dbReference type="ARBA" id="ARBA00004798"/>
    </source>
</evidence>
<dbReference type="PANTHER" id="PTHR31637">
    <property type="entry name" value="2,3-BISPHOSPHOGLYCERATE-INDEPENDENT PHOSPHOGLYCERATE MUTASE"/>
    <property type="match status" value="1"/>
</dbReference>
<dbReference type="GO" id="GO:0006007">
    <property type="term" value="P:glucose catabolic process"/>
    <property type="evidence" value="ECO:0007669"/>
    <property type="project" value="InterPro"/>
</dbReference>
<dbReference type="Proteomes" id="UP000824091">
    <property type="component" value="Unassembled WGS sequence"/>
</dbReference>
<comment type="catalytic activity">
    <reaction evidence="1 9">
        <text>(2R)-2-phosphoglycerate = (2R)-3-phosphoglycerate</text>
        <dbReference type="Rhea" id="RHEA:15901"/>
        <dbReference type="ChEBI" id="CHEBI:58272"/>
        <dbReference type="ChEBI" id="CHEBI:58289"/>
        <dbReference type="EC" id="5.4.2.12"/>
    </reaction>
</comment>
<feature type="binding site" evidence="9 12">
    <location>
        <begin position="152"/>
        <end position="153"/>
    </location>
    <ligand>
        <name>substrate</name>
    </ligand>
</feature>
<sequence>MKKPFMLMILDGFGLSSKTYGNAIAAADTPNLDRIFRTYPSATLKASGLAVGLPEGQMGNSEVGHLNIGAGRVVYQDLTRITKDIQDGGFQKNPVLCSAMENAVKHRKALHVLGLISDGGVHSHTDHIKAVISLAVSAGVPEIYVHCFTDGRDVPPTSGIDHISDMESFAAGLGDLSHVHFATVSGRYYAMDRDKRWERVHLAYDAIACAKGLSASSPSDAVRKAYDRGETDEFIIPSVCSGYPGVKDGDSMIFCNFRPDRARELTRCFVDPDFDGFPITSSPQDLNYVCMTQYDASMPNVSVAYPPGKIKNTLGEYLASKGLSQLRIAETEKYAHVTFFFNGGVEEPNPSEDRLLIPSPKVATYDLKPEMSAYEVTDAVIEKIRSGSYDCIILNFANADMVGHTGVFDAAVKAVEAVDRCVGKIVPVILECGGQILLTADHGNADDMIDEEGNPVTSHSVNPVPLVHIAQEPAACIQSGGSLCDIAPTMLKLMGLAIPAQMTGRPLV</sequence>
<dbReference type="Gene3D" id="3.40.720.10">
    <property type="entry name" value="Alkaline Phosphatase, subunit A"/>
    <property type="match status" value="1"/>
</dbReference>
<dbReference type="PANTHER" id="PTHR31637:SF0">
    <property type="entry name" value="2,3-BISPHOSPHOGLYCERATE-INDEPENDENT PHOSPHOGLYCERATE MUTASE"/>
    <property type="match status" value="1"/>
</dbReference>
<dbReference type="GO" id="GO:0006096">
    <property type="term" value="P:glycolytic process"/>
    <property type="evidence" value="ECO:0007669"/>
    <property type="project" value="UniProtKB-UniRule"/>
</dbReference>
<dbReference type="Gene3D" id="3.40.1450.10">
    <property type="entry name" value="BPG-independent phosphoglycerate mutase, domain B"/>
    <property type="match status" value="1"/>
</dbReference>
<dbReference type="FunFam" id="3.40.1450.10:FF:000002">
    <property type="entry name" value="2,3-bisphosphoglycerate-independent phosphoglycerate mutase"/>
    <property type="match status" value="1"/>
</dbReference>
<feature type="binding site" evidence="9 12">
    <location>
        <position position="333"/>
    </location>
    <ligand>
        <name>substrate</name>
    </ligand>
</feature>
<comment type="caution">
    <text evidence="16">The sequence shown here is derived from an EMBL/GenBank/DDBJ whole genome shotgun (WGS) entry which is preliminary data.</text>
</comment>
<dbReference type="EMBL" id="DVMO01000101">
    <property type="protein sequence ID" value="HIU28054.1"/>
    <property type="molecule type" value="Genomic_DNA"/>
</dbReference>
<evidence type="ECO:0000256" key="5">
    <source>
        <dbReference type="ARBA" id="ARBA00022723"/>
    </source>
</evidence>
<feature type="binding site" evidence="9 13">
    <location>
        <position position="61"/>
    </location>
    <ligand>
        <name>Mn(2+)</name>
        <dbReference type="ChEBI" id="CHEBI:29035"/>
        <label>2</label>
    </ligand>
</feature>
<comment type="subunit">
    <text evidence="9">Monomer.</text>
</comment>
<dbReference type="GO" id="GO:0004619">
    <property type="term" value="F:phosphoglycerate mutase activity"/>
    <property type="evidence" value="ECO:0007669"/>
    <property type="project" value="UniProtKB-UniRule"/>
</dbReference>
<dbReference type="InterPro" id="IPR006124">
    <property type="entry name" value="Metalloenzyme"/>
</dbReference>
<dbReference type="EC" id="5.4.2.12" evidence="9 10"/>
<evidence type="ECO:0000256" key="12">
    <source>
        <dbReference type="PIRSR" id="PIRSR001492-2"/>
    </source>
</evidence>
<comment type="function">
    <text evidence="2 9">Catalyzes the interconversion of 2-phosphoglycerate and 3-phosphoglycerate.</text>
</comment>
<feature type="binding site" evidence="9 12">
    <location>
        <position position="193"/>
    </location>
    <ligand>
        <name>substrate</name>
    </ligand>
</feature>
<feature type="active site" description="Phosphoserine intermediate" evidence="9 11">
    <location>
        <position position="61"/>
    </location>
</feature>
<proteinExistence type="inferred from homology"/>
<dbReference type="GO" id="GO:0005737">
    <property type="term" value="C:cytoplasm"/>
    <property type="evidence" value="ECO:0007669"/>
    <property type="project" value="InterPro"/>
</dbReference>
<feature type="binding site" evidence="9 13">
    <location>
        <position position="400"/>
    </location>
    <ligand>
        <name>Mn(2+)</name>
        <dbReference type="ChEBI" id="CHEBI:29035"/>
        <label>1</label>
    </ligand>
</feature>
<comment type="similarity">
    <text evidence="4 9">Belongs to the BPG-independent phosphoglycerate mutase family.</text>
</comment>
<dbReference type="Pfam" id="PF01676">
    <property type="entry name" value="Metalloenzyme"/>
    <property type="match status" value="1"/>
</dbReference>
<keyword evidence="8 9" id="KW-0413">Isomerase</keyword>
<keyword evidence="7 9" id="KW-0464">Manganese</keyword>
<accession>A0A9D1I4H1</accession>
<feature type="binding site" evidence="9 13">
    <location>
        <position position="11"/>
    </location>
    <ligand>
        <name>Mn(2+)</name>
        <dbReference type="ChEBI" id="CHEBI:29035"/>
        <label>2</label>
    </ligand>
</feature>
<evidence type="ECO:0000256" key="2">
    <source>
        <dbReference type="ARBA" id="ARBA00002315"/>
    </source>
</evidence>
<evidence type="ECO:0000256" key="13">
    <source>
        <dbReference type="PIRSR" id="PIRSR001492-3"/>
    </source>
</evidence>
<dbReference type="NCBIfam" id="TIGR01307">
    <property type="entry name" value="pgm_bpd_ind"/>
    <property type="match status" value="1"/>
</dbReference>
<dbReference type="InterPro" id="IPR005995">
    <property type="entry name" value="Pgm_bpd_ind"/>
</dbReference>
<feature type="binding site" evidence="9 12">
    <location>
        <position position="122"/>
    </location>
    <ligand>
        <name>substrate</name>
    </ligand>
</feature>
<feature type="binding site" evidence="9 12">
    <location>
        <position position="187"/>
    </location>
    <ligand>
        <name>substrate</name>
    </ligand>
</feature>
<keyword evidence="5 9" id="KW-0479">Metal-binding</keyword>
<dbReference type="SUPFAM" id="SSF53649">
    <property type="entry name" value="Alkaline phosphatase-like"/>
    <property type="match status" value="1"/>
</dbReference>
<evidence type="ECO:0000256" key="9">
    <source>
        <dbReference type="HAMAP-Rule" id="MF_01038"/>
    </source>
</evidence>
<dbReference type="CDD" id="cd16010">
    <property type="entry name" value="iPGM"/>
    <property type="match status" value="1"/>
</dbReference>
<organism evidence="16 17">
    <name type="scientific">Candidatus Fimisoma avicola</name>
    <dbReference type="NCBI Taxonomy" id="2840826"/>
    <lineage>
        <taxon>Bacteria</taxon>
        <taxon>Bacillati</taxon>
        <taxon>Bacillota</taxon>
        <taxon>Clostridia</taxon>
        <taxon>Eubacteriales</taxon>
        <taxon>Candidatus Fimisoma</taxon>
    </lineage>
</organism>
<feature type="binding site" evidence="9 12">
    <location>
        <begin position="258"/>
        <end position="261"/>
    </location>
    <ligand>
        <name>substrate</name>
    </ligand>
</feature>
<evidence type="ECO:0000313" key="16">
    <source>
        <dbReference type="EMBL" id="HIU28054.1"/>
    </source>
</evidence>
<dbReference type="HAMAP" id="MF_01038">
    <property type="entry name" value="GpmI"/>
    <property type="match status" value="1"/>
</dbReference>
<dbReference type="InterPro" id="IPR017850">
    <property type="entry name" value="Alkaline_phosphatase_core_sf"/>
</dbReference>
<dbReference type="PIRSF" id="PIRSF001492">
    <property type="entry name" value="IPGAM"/>
    <property type="match status" value="1"/>
</dbReference>
<name>A0A9D1I4H1_9FIRM</name>
<feature type="domain" description="Metalloenzyme" evidence="14">
    <location>
        <begin position="3"/>
        <end position="496"/>
    </location>
</feature>
<reference evidence="16" key="1">
    <citation type="submission" date="2020-10" db="EMBL/GenBank/DDBJ databases">
        <authorList>
            <person name="Gilroy R."/>
        </authorList>
    </citation>
    <scope>NUCLEOTIDE SEQUENCE</scope>
    <source>
        <strain evidence="16">11300</strain>
    </source>
</reference>
<evidence type="ECO:0000313" key="17">
    <source>
        <dbReference type="Proteomes" id="UP000824091"/>
    </source>
</evidence>
<evidence type="ECO:0000256" key="11">
    <source>
        <dbReference type="PIRSR" id="PIRSR001492-1"/>
    </source>
</evidence>
<evidence type="ECO:0000259" key="15">
    <source>
        <dbReference type="Pfam" id="PF06415"/>
    </source>
</evidence>
<protein>
    <recommendedName>
        <fullName evidence="9 10">2,3-bisphosphoglycerate-independent phosphoglycerate mutase</fullName>
        <shortName evidence="9">BPG-independent PGAM</shortName>
        <shortName evidence="9">Phosphoglyceromutase</shortName>
        <shortName evidence="9">iPGM</shortName>
        <ecNumber evidence="9 10">5.4.2.12</ecNumber>
    </recommendedName>
</protein>
<feature type="binding site" evidence="9 13">
    <location>
        <position position="404"/>
    </location>
    <ligand>
        <name>Mn(2+)</name>
        <dbReference type="ChEBI" id="CHEBI:29035"/>
        <label>1</label>
    </ligand>
</feature>
<dbReference type="SUPFAM" id="SSF64158">
    <property type="entry name" value="2,3-Bisphosphoglycerate-independent phosphoglycerate mutase, substrate-binding domain"/>
    <property type="match status" value="1"/>
</dbReference>
<dbReference type="FunFam" id="3.40.720.10:FF:000001">
    <property type="entry name" value="2,3-bisphosphoglycerate-independent phosphoglycerate mutase"/>
    <property type="match status" value="1"/>
</dbReference>
<dbReference type="InterPro" id="IPR011258">
    <property type="entry name" value="BPG-indep_PGM_N"/>
</dbReference>
<evidence type="ECO:0000259" key="14">
    <source>
        <dbReference type="Pfam" id="PF01676"/>
    </source>
</evidence>
<feature type="domain" description="BPG-independent PGAM N-terminal" evidence="15">
    <location>
        <begin position="81"/>
        <end position="295"/>
    </location>
</feature>
<evidence type="ECO:0000256" key="6">
    <source>
        <dbReference type="ARBA" id="ARBA00023152"/>
    </source>
</evidence>